<dbReference type="PANTHER" id="PTHR34975">
    <property type="entry name" value="SPORE GERMINATION PROTEIN A2"/>
    <property type="match status" value="1"/>
</dbReference>
<organism evidence="9 10">
    <name type="scientific">Paenibacillus konkukensis</name>
    <dbReference type="NCBI Taxonomy" id="2020716"/>
    <lineage>
        <taxon>Bacteria</taxon>
        <taxon>Bacillati</taxon>
        <taxon>Bacillota</taxon>
        <taxon>Bacilli</taxon>
        <taxon>Bacillales</taxon>
        <taxon>Paenibacillaceae</taxon>
        <taxon>Paenibacillus</taxon>
    </lineage>
</organism>
<feature type="transmembrane region" description="Helical" evidence="8">
    <location>
        <begin position="336"/>
        <end position="356"/>
    </location>
</feature>
<keyword evidence="10" id="KW-1185">Reference proteome</keyword>
<reference evidence="9" key="2">
    <citation type="journal article" date="2021" name="J Anim Sci Technol">
        <title>Complete genome sequence of Paenibacillus konkukensis sp. nov. SK3146 as a potential probiotic strain.</title>
        <authorList>
            <person name="Jung H.I."/>
            <person name="Park S."/>
            <person name="Niu K.M."/>
            <person name="Lee S.W."/>
            <person name="Kothari D."/>
            <person name="Yi K.J."/>
            <person name="Kim S.K."/>
        </authorList>
    </citation>
    <scope>NUCLEOTIDE SEQUENCE</scope>
    <source>
        <strain evidence="9">SK3146</strain>
    </source>
</reference>
<sequence length="365" mass="40875">MIEKGRLTAMQMGMLMFPTILATAILILPAITVKYAKQDAWLSPLWACAVGFVLVYAMYKLHTLYPGKSIVEASELIIGKWLGKCFGFVVFFLYLQDTGFVIREYEEFVVGNFLQRTPAIVVTSCMVFVCAIAVRSGAEVLGRCAQVFVPLIIIFLLLILMLLIPELKFIRLLPVLGGGLGPSVRGAVPQISWFSDFMLITFFLPVLADQRKGLKHGLLSVAVVAVTMVLINMVILLLFGHLASKYTYPVMVASRYISLADFIEHTEAMVMAIWVMGVFVKICVYYYCLLLIFSQWLNFSDYRRIVYPVGFLLVPFSSWVTPNVQVMSDFFDKVGAAYYITLKIVLPLLLTVIALIRKKFASAGS</sequence>
<keyword evidence="4" id="KW-0309">Germination</keyword>
<comment type="similarity">
    <text evidence="2">Belongs to the amino acid-polyamine-organocation (APC) superfamily. Spore germination protein (SGP) (TC 2.A.3.9) family.</text>
</comment>
<feature type="transmembrane region" description="Helical" evidence="8">
    <location>
        <begin position="187"/>
        <end position="207"/>
    </location>
</feature>
<protein>
    <submittedName>
        <fullName evidence="9">Spore germination protein YndE</fullName>
    </submittedName>
</protein>
<feature type="transmembrane region" description="Helical" evidence="8">
    <location>
        <begin position="219"/>
        <end position="242"/>
    </location>
</feature>
<evidence type="ECO:0000256" key="4">
    <source>
        <dbReference type="ARBA" id="ARBA00022544"/>
    </source>
</evidence>
<name>A0ABY4RXI3_9BACL</name>
<gene>
    <name evidence="9" type="primary">yndE_8</name>
    <name evidence="9" type="ORF">SK3146_05788</name>
</gene>
<evidence type="ECO:0000256" key="5">
    <source>
        <dbReference type="ARBA" id="ARBA00022692"/>
    </source>
</evidence>
<evidence type="ECO:0000256" key="7">
    <source>
        <dbReference type="ARBA" id="ARBA00023136"/>
    </source>
</evidence>
<evidence type="ECO:0000256" key="6">
    <source>
        <dbReference type="ARBA" id="ARBA00022989"/>
    </source>
</evidence>
<reference evidence="9" key="1">
    <citation type="submission" date="2018-02" db="EMBL/GenBank/DDBJ databases">
        <authorList>
            <person name="Kim S.-K."/>
            <person name="Jung H.-I."/>
            <person name="Lee S.-W."/>
        </authorList>
    </citation>
    <scope>NUCLEOTIDE SEQUENCE</scope>
    <source>
        <strain evidence="9">SK3146</strain>
    </source>
</reference>
<accession>A0ABY4RXI3</accession>
<dbReference type="EMBL" id="CP027059">
    <property type="protein sequence ID" value="UQZ86495.1"/>
    <property type="molecule type" value="Genomic_DNA"/>
</dbReference>
<dbReference type="Pfam" id="PF03845">
    <property type="entry name" value="Spore_permease"/>
    <property type="match status" value="1"/>
</dbReference>
<evidence type="ECO:0000313" key="10">
    <source>
        <dbReference type="Proteomes" id="UP001057134"/>
    </source>
</evidence>
<evidence type="ECO:0000256" key="8">
    <source>
        <dbReference type="SAM" id="Phobius"/>
    </source>
</evidence>
<dbReference type="NCBIfam" id="TIGR00912">
    <property type="entry name" value="2A0309"/>
    <property type="match status" value="1"/>
</dbReference>
<keyword evidence="5 8" id="KW-0812">Transmembrane</keyword>
<evidence type="ECO:0000256" key="1">
    <source>
        <dbReference type="ARBA" id="ARBA00004141"/>
    </source>
</evidence>
<proteinExistence type="inferred from homology"/>
<dbReference type="InterPro" id="IPR004761">
    <property type="entry name" value="Spore_GerAB"/>
</dbReference>
<feature type="transmembrane region" description="Helical" evidence="8">
    <location>
        <begin position="271"/>
        <end position="293"/>
    </location>
</feature>
<feature type="transmembrane region" description="Helical" evidence="8">
    <location>
        <begin position="12"/>
        <end position="31"/>
    </location>
</feature>
<keyword evidence="6 8" id="KW-1133">Transmembrane helix</keyword>
<feature type="transmembrane region" description="Helical" evidence="8">
    <location>
        <begin position="147"/>
        <end position="167"/>
    </location>
</feature>
<keyword evidence="7 8" id="KW-0472">Membrane</keyword>
<dbReference type="Proteomes" id="UP001057134">
    <property type="component" value="Chromosome"/>
</dbReference>
<feature type="transmembrane region" description="Helical" evidence="8">
    <location>
        <begin position="305"/>
        <end position="324"/>
    </location>
</feature>
<keyword evidence="3" id="KW-0813">Transport</keyword>
<comment type="subcellular location">
    <subcellularLocation>
        <location evidence="1">Membrane</location>
        <topology evidence="1">Multi-pass membrane protein</topology>
    </subcellularLocation>
</comment>
<evidence type="ECO:0000256" key="2">
    <source>
        <dbReference type="ARBA" id="ARBA00007998"/>
    </source>
</evidence>
<evidence type="ECO:0000313" key="9">
    <source>
        <dbReference type="EMBL" id="UQZ86495.1"/>
    </source>
</evidence>
<dbReference type="PANTHER" id="PTHR34975:SF2">
    <property type="entry name" value="SPORE GERMINATION PROTEIN A2"/>
    <property type="match status" value="1"/>
</dbReference>
<evidence type="ECO:0000256" key="3">
    <source>
        <dbReference type="ARBA" id="ARBA00022448"/>
    </source>
</evidence>
<feature type="transmembrane region" description="Helical" evidence="8">
    <location>
        <begin position="115"/>
        <end position="135"/>
    </location>
</feature>
<feature type="transmembrane region" description="Helical" evidence="8">
    <location>
        <begin position="73"/>
        <end position="95"/>
    </location>
</feature>
<feature type="transmembrane region" description="Helical" evidence="8">
    <location>
        <begin position="43"/>
        <end position="61"/>
    </location>
</feature>